<reference evidence="1 2" key="1">
    <citation type="submission" date="2019-02" db="EMBL/GenBank/DDBJ databases">
        <title>Deep-cultivation of Planctomycetes and their phenomic and genomic characterization uncovers novel biology.</title>
        <authorList>
            <person name="Wiegand S."/>
            <person name="Jogler M."/>
            <person name="Boedeker C."/>
            <person name="Pinto D."/>
            <person name="Vollmers J."/>
            <person name="Rivas-Marin E."/>
            <person name="Kohn T."/>
            <person name="Peeters S.H."/>
            <person name="Heuer A."/>
            <person name="Rast P."/>
            <person name="Oberbeckmann S."/>
            <person name="Bunk B."/>
            <person name="Jeske O."/>
            <person name="Meyerdierks A."/>
            <person name="Storesund J.E."/>
            <person name="Kallscheuer N."/>
            <person name="Luecker S."/>
            <person name="Lage O.M."/>
            <person name="Pohl T."/>
            <person name="Merkel B.J."/>
            <person name="Hornburger P."/>
            <person name="Mueller R.-W."/>
            <person name="Bruemmer F."/>
            <person name="Labrenz M."/>
            <person name="Spormann A.M."/>
            <person name="Op Den Camp H."/>
            <person name="Overmann J."/>
            <person name="Amann R."/>
            <person name="Jetten M.S.M."/>
            <person name="Mascher T."/>
            <person name="Medema M.H."/>
            <person name="Devos D.P."/>
            <person name="Kaster A.-K."/>
            <person name="Ovreas L."/>
            <person name="Rohde M."/>
            <person name="Galperin M.Y."/>
            <person name="Jogler C."/>
        </authorList>
    </citation>
    <scope>NUCLEOTIDE SEQUENCE [LARGE SCALE GENOMIC DNA]</scope>
    <source>
        <strain evidence="1 2">Q31b</strain>
    </source>
</reference>
<organism evidence="1 2">
    <name type="scientific">Novipirellula aureliae</name>
    <dbReference type="NCBI Taxonomy" id="2527966"/>
    <lineage>
        <taxon>Bacteria</taxon>
        <taxon>Pseudomonadati</taxon>
        <taxon>Planctomycetota</taxon>
        <taxon>Planctomycetia</taxon>
        <taxon>Pirellulales</taxon>
        <taxon>Pirellulaceae</taxon>
        <taxon>Novipirellula</taxon>
    </lineage>
</organism>
<name>A0A5C6EAS7_9BACT</name>
<sequence length="74" mass="8716">MNPHQHHSQCFGQVHELVTKLLEGIATEAEQRQLQEAVINDRQVRLEYIRYIQEVSHITSRLVLPEATQRIEKQ</sequence>
<accession>A0A5C6EAS7</accession>
<dbReference type="EMBL" id="SJPY01000002">
    <property type="protein sequence ID" value="TWU44269.1"/>
    <property type="molecule type" value="Genomic_DNA"/>
</dbReference>
<evidence type="ECO:0000313" key="2">
    <source>
        <dbReference type="Proteomes" id="UP000315471"/>
    </source>
</evidence>
<dbReference type="AlphaFoldDB" id="A0A5C6EAS7"/>
<dbReference type="RefSeq" id="WP_146599249.1">
    <property type="nucleotide sequence ID" value="NZ_SJPY01000002.1"/>
</dbReference>
<comment type="caution">
    <text evidence="1">The sequence shown here is derived from an EMBL/GenBank/DDBJ whole genome shotgun (WGS) entry which is preliminary data.</text>
</comment>
<dbReference type="Proteomes" id="UP000315471">
    <property type="component" value="Unassembled WGS sequence"/>
</dbReference>
<protein>
    <submittedName>
        <fullName evidence="1">Uncharacterized protein</fullName>
    </submittedName>
</protein>
<keyword evidence="2" id="KW-1185">Reference proteome</keyword>
<gene>
    <name evidence="1" type="ORF">Q31b_18050</name>
</gene>
<evidence type="ECO:0000313" key="1">
    <source>
        <dbReference type="EMBL" id="TWU44269.1"/>
    </source>
</evidence>
<proteinExistence type="predicted"/>